<evidence type="ECO:0000313" key="3">
    <source>
        <dbReference type="Proteomes" id="UP000002494"/>
    </source>
</evidence>
<dbReference type="GO" id="GO:0002250">
    <property type="term" value="P:adaptive immune response"/>
    <property type="evidence" value="ECO:0007669"/>
    <property type="project" value="UniProtKB-KW"/>
</dbReference>
<keyword evidence="5" id="KW-1267">Proteomics identification</keyword>
<protein>
    <recommendedName>
        <fullName evidence="1">Ig-like domain-containing protein</fullName>
    </recommendedName>
</protein>
<evidence type="ECO:0007829" key="5">
    <source>
        <dbReference type="PeptideAtlas" id="A0A8I6AHF2"/>
    </source>
</evidence>
<dbReference type="GO" id="GO:0019814">
    <property type="term" value="C:immunoglobulin complex"/>
    <property type="evidence" value="ECO:0000318"/>
    <property type="project" value="GO_Central"/>
</dbReference>
<dbReference type="InterPro" id="IPR013783">
    <property type="entry name" value="Ig-like_fold"/>
</dbReference>
<reference evidence="2" key="2">
    <citation type="submission" date="2025-08" db="UniProtKB">
        <authorList>
            <consortium name="Ensembl"/>
        </authorList>
    </citation>
    <scope>IDENTIFICATION</scope>
    <source>
        <strain evidence="2">Brown Norway</strain>
    </source>
</reference>
<dbReference type="GO" id="GO:0005886">
    <property type="term" value="C:plasma membrane"/>
    <property type="evidence" value="ECO:0007669"/>
    <property type="project" value="UniProtKB-ARBA"/>
</dbReference>
<dbReference type="GlyGen" id="A0A8I6AHF2">
    <property type="glycosylation" value="1 site"/>
</dbReference>
<dbReference type="Gene3D" id="2.60.40.10">
    <property type="entry name" value="Immunoglobulins"/>
    <property type="match status" value="1"/>
</dbReference>
<dbReference type="Pfam" id="PF07686">
    <property type="entry name" value="V-set"/>
    <property type="match status" value="1"/>
</dbReference>
<dbReference type="GO" id="GO:0006955">
    <property type="term" value="P:immune response"/>
    <property type="evidence" value="ECO:0000318"/>
    <property type="project" value="GO_Central"/>
</dbReference>
<dbReference type="OMA" id="MSCKASE"/>
<dbReference type="AlphaFoldDB" id="A0A8I6AHF2"/>
<dbReference type="InterPro" id="IPR003599">
    <property type="entry name" value="Ig_sub"/>
</dbReference>
<sequence>MSSIFPDSKGDVVLTQSPATLSVTPGERISLSCRASESVDTYLHWYQQKPNESPRLLIKYASQSISGIPSRFSGSGSGTDFTLSINGVELEDLSIYYCQQGNSLPPQ</sequence>
<dbReference type="InterPro" id="IPR050150">
    <property type="entry name" value="IgV_Light_Chain"/>
</dbReference>
<feature type="domain" description="Ig-like" evidence="1">
    <location>
        <begin position="6"/>
        <end position="107"/>
    </location>
</feature>
<gene>
    <name evidence="4" type="primary">ENSRNOG00000064789</name>
</gene>
<dbReference type="SUPFAM" id="SSF48726">
    <property type="entry name" value="Immunoglobulin"/>
    <property type="match status" value="1"/>
</dbReference>
<dbReference type="GO" id="GO:0005576">
    <property type="term" value="C:extracellular region"/>
    <property type="evidence" value="ECO:0007669"/>
    <property type="project" value="UniProtKB-ARBA"/>
</dbReference>
<evidence type="ECO:0000313" key="4">
    <source>
        <dbReference type="RGD" id="150345271"/>
    </source>
</evidence>
<dbReference type="AGR" id="RGD:150345271"/>
<dbReference type="InterPro" id="IPR007110">
    <property type="entry name" value="Ig-like_dom"/>
</dbReference>
<dbReference type="Proteomes" id="UP000002494">
    <property type="component" value="Chromosome 4"/>
</dbReference>
<dbReference type="FunCoup" id="A0A8I6AHF2">
    <property type="interactions" value="402"/>
</dbReference>
<dbReference type="GeneTree" id="ENSGT00940000163546"/>
<evidence type="ECO:0000259" key="1">
    <source>
        <dbReference type="PROSITE" id="PS50835"/>
    </source>
</evidence>
<dbReference type="SMART" id="SM00409">
    <property type="entry name" value="IG"/>
    <property type="match status" value="1"/>
</dbReference>
<dbReference type="OrthoDB" id="9607854at2759"/>
<name>A0A8I6AHF2_RAT</name>
<reference evidence="2" key="3">
    <citation type="submission" date="2025-09" db="UniProtKB">
        <authorList>
            <consortium name="Ensembl"/>
        </authorList>
    </citation>
    <scope>IDENTIFICATION</scope>
    <source>
        <strain evidence="2">Brown Norway</strain>
    </source>
</reference>
<evidence type="ECO:0000313" key="2">
    <source>
        <dbReference type="Ensembl" id="ENSRNOP00000092348.2"/>
    </source>
</evidence>
<dbReference type="InterPro" id="IPR013106">
    <property type="entry name" value="Ig_V-set"/>
</dbReference>
<dbReference type="Ensembl" id="ENSRNOT00000110008.2">
    <property type="protein sequence ID" value="ENSRNOP00000092348.2"/>
    <property type="gene ID" value="ENSRNOG00000088780.1"/>
</dbReference>
<dbReference type="PANTHER" id="PTHR23267">
    <property type="entry name" value="IMMUNOGLOBULIN LIGHT CHAIN"/>
    <property type="match status" value="1"/>
</dbReference>
<dbReference type="RGD" id="150345271">
    <property type="gene designation" value="ENSRNOG00000064789"/>
</dbReference>
<proteinExistence type="evidence at protein level"/>
<keyword evidence="3" id="KW-1185">Reference proteome</keyword>
<dbReference type="SMART" id="SM00406">
    <property type="entry name" value="IGv"/>
    <property type="match status" value="1"/>
</dbReference>
<dbReference type="InterPro" id="IPR036179">
    <property type="entry name" value="Ig-like_dom_sf"/>
</dbReference>
<organism evidence="2 3">
    <name type="scientific">Rattus norvegicus</name>
    <name type="common">Rat</name>
    <dbReference type="NCBI Taxonomy" id="10116"/>
    <lineage>
        <taxon>Eukaryota</taxon>
        <taxon>Metazoa</taxon>
        <taxon>Chordata</taxon>
        <taxon>Craniata</taxon>
        <taxon>Vertebrata</taxon>
        <taxon>Euteleostomi</taxon>
        <taxon>Mammalia</taxon>
        <taxon>Eutheria</taxon>
        <taxon>Euarchontoglires</taxon>
        <taxon>Glires</taxon>
        <taxon>Rodentia</taxon>
        <taxon>Myomorpha</taxon>
        <taxon>Muroidea</taxon>
        <taxon>Muridae</taxon>
        <taxon>Murinae</taxon>
        <taxon>Rattus</taxon>
    </lineage>
</organism>
<reference evidence="2" key="1">
    <citation type="submission" date="2024-01" db="EMBL/GenBank/DDBJ databases">
        <title>GRCr8: a new rat reference genome assembly contstructed from accurate long reads and long range scaffolding.</title>
        <authorList>
            <person name="Doris P.A."/>
            <person name="Kalbfleisch T."/>
            <person name="Li K."/>
            <person name="Howe K."/>
            <person name="Wood J."/>
        </authorList>
    </citation>
    <scope>NUCLEOTIDE SEQUENCE [LARGE SCALE GENOMIC DNA]</scope>
    <source>
        <strain evidence="2">Brown Norway</strain>
    </source>
</reference>
<dbReference type="PROSITE" id="PS50835">
    <property type="entry name" value="IG_LIKE"/>
    <property type="match status" value="1"/>
</dbReference>
<accession>A0A8I6AHF2</accession>